<organism evidence="1 2">
    <name type="scientific">Anabarilius grahami</name>
    <name type="common">Kanglang fish</name>
    <name type="synonym">Barilius grahami</name>
    <dbReference type="NCBI Taxonomy" id="495550"/>
    <lineage>
        <taxon>Eukaryota</taxon>
        <taxon>Metazoa</taxon>
        <taxon>Chordata</taxon>
        <taxon>Craniata</taxon>
        <taxon>Vertebrata</taxon>
        <taxon>Euteleostomi</taxon>
        <taxon>Actinopterygii</taxon>
        <taxon>Neopterygii</taxon>
        <taxon>Teleostei</taxon>
        <taxon>Ostariophysi</taxon>
        <taxon>Cypriniformes</taxon>
        <taxon>Xenocyprididae</taxon>
        <taxon>Xenocypridinae</taxon>
        <taxon>Xenocypridinae incertae sedis</taxon>
        <taxon>Anabarilius</taxon>
    </lineage>
</organism>
<keyword evidence="2" id="KW-1185">Reference proteome</keyword>
<evidence type="ECO:0000313" key="1">
    <source>
        <dbReference type="EMBL" id="ROL23581.1"/>
    </source>
</evidence>
<sequence length="85" mass="9124">MDGLLRSCGTGCRVNEAFTMDDLADSISADTSGLRCGHVQLRIVFITPSPGAMTGQKVTLTAECRLNPLLNTLLSELTQTMFGME</sequence>
<protein>
    <submittedName>
        <fullName evidence="1">Uncharacterized protein</fullName>
    </submittedName>
</protein>
<reference evidence="1 2" key="1">
    <citation type="submission" date="2018-10" db="EMBL/GenBank/DDBJ databases">
        <title>Genome assembly for a Yunnan-Guizhou Plateau 3E fish, Anabarilius grahami (Regan), and its evolutionary and genetic applications.</title>
        <authorList>
            <person name="Jiang W."/>
        </authorList>
    </citation>
    <scope>NUCLEOTIDE SEQUENCE [LARGE SCALE GENOMIC DNA]</scope>
    <source>
        <strain evidence="1">AG-KIZ</strain>
        <tissue evidence="1">Muscle</tissue>
    </source>
</reference>
<comment type="caution">
    <text evidence="1">The sequence shown here is derived from an EMBL/GenBank/DDBJ whole genome shotgun (WGS) entry which is preliminary data.</text>
</comment>
<proteinExistence type="predicted"/>
<dbReference type="EMBL" id="RJVU01053773">
    <property type="protein sequence ID" value="ROL23581.1"/>
    <property type="molecule type" value="Genomic_DNA"/>
</dbReference>
<evidence type="ECO:0000313" key="2">
    <source>
        <dbReference type="Proteomes" id="UP000281406"/>
    </source>
</evidence>
<dbReference type="Proteomes" id="UP000281406">
    <property type="component" value="Unassembled WGS sequence"/>
</dbReference>
<gene>
    <name evidence="1" type="ORF">DPX16_18849</name>
</gene>
<dbReference type="OrthoDB" id="5920062at2759"/>
<dbReference type="AlphaFoldDB" id="A0A3N0Y202"/>
<accession>A0A3N0Y202</accession>
<name>A0A3N0Y202_ANAGA</name>